<dbReference type="STRING" id="106549.A0A540MCE9"/>
<feature type="region of interest" description="Disordered" evidence="1">
    <location>
        <begin position="42"/>
        <end position="76"/>
    </location>
</feature>
<protein>
    <submittedName>
        <fullName evidence="2">Uncharacterized protein</fullName>
    </submittedName>
</protein>
<reference evidence="2 3" key="1">
    <citation type="journal article" date="2019" name="G3 (Bethesda)">
        <title>Sequencing of a Wild Apple (Malus baccata) Genome Unravels the Differences Between Cultivated and Wild Apple Species Regarding Disease Resistance and Cold Tolerance.</title>
        <authorList>
            <person name="Chen X."/>
        </authorList>
    </citation>
    <scope>NUCLEOTIDE SEQUENCE [LARGE SCALE GENOMIC DNA]</scope>
    <source>
        <strain evidence="3">cv. Shandingzi</strain>
        <tissue evidence="2">Leaves</tissue>
    </source>
</reference>
<evidence type="ECO:0000256" key="1">
    <source>
        <dbReference type="SAM" id="MobiDB-lite"/>
    </source>
</evidence>
<proteinExistence type="predicted"/>
<sequence length="76" mass="8417">MENVNSIISRETLDQVASWLSVTVSTAFFSSLERFSCVNLSTTDSDCEDDDEAKDRPLTLTNHNNEPPNDVANLPV</sequence>
<dbReference type="EMBL" id="VIEB01000292">
    <property type="protein sequence ID" value="TQD96420.1"/>
    <property type="molecule type" value="Genomic_DNA"/>
</dbReference>
<accession>A0A540MCE9</accession>
<evidence type="ECO:0000313" key="2">
    <source>
        <dbReference type="EMBL" id="TQD96420.1"/>
    </source>
</evidence>
<name>A0A540MCE9_MALBA</name>
<organism evidence="2 3">
    <name type="scientific">Malus baccata</name>
    <name type="common">Siberian crab apple</name>
    <name type="synonym">Pyrus baccata</name>
    <dbReference type="NCBI Taxonomy" id="106549"/>
    <lineage>
        <taxon>Eukaryota</taxon>
        <taxon>Viridiplantae</taxon>
        <taxon>Streptophyta</taxon>
        <taxon>Embryophyta</taxon>
        <taxon>Tracheophyta</taxon>
        <taxon>Spermatophyta</taxon>
        <taxon>Magnoliopsida</taxon>
        <taxon>eudicotyledons</taxon>
        <taxon>Gunneridae</taxon>
        <taxon>Pentapetalae</taxon>
        <taxon>rosids</taxon>
        <taxon>fabids</taxon>
        <taxon>Rosales</taxon>
        <taxon>Rosaceae</taxon>
        <taxon>Amygdaloideae</taxon>
        <taxon>Maleae</taxon>
        <taxon>Malus</taxon>
    </lineage>
</organism>
<dbReference type="AlphaFoldDB" id="A0A540MCE9"/>
<dbReference type="PANTHER" id="PTHR34061">
    <property type="entry name" value="PROTEIN, PUTATIVE-RELATED"/>
    <property type="match status" value="1"/>
</dbReference>
<evidence type="ECO:0000313" key="3">
    <source>
        <dbReference type="Proteomes" id="UP000315295"/>
    </source>
</evidence>
<comment type="caution">
    <text evidence="2">The sequence shown here is derived from an EMBL/GenBank/DDBJ whole genome shotgun (WGS) entry which is preliminary data.</text>
</comment>
<gene>
    <name evidence="2" type="ORF">C1H46_017915</name>
</gene>
<dbReference type="Proteomes" id="UP000315295">
    <property type="component" value="Unassembled WGS sequence"/>
</dbReference>
<keyword evidence="3" id="KW-1185">Reference proteome</keyword>
<dbReference type="PANTHER" id="PTHR34061:SF9">
    <property type="entry name" value="FIBER PROTEIN FB17"/>
    <property type="match status" value="1"/>
</dbReference>